<sequence length="374" mass="43837">MKLGGITWWRNNYGSILQAYALQEWLNSKDNIEYEIINQFGKSITSADNVLDKLKTIGILKTLQRAFWKYGMPGLRKRSTKMQLFVDTYLRISNAQYSEKTIAKANDEYDGFICGSDQIWNPKLVDLDSMYWLGFSSREKKRIAYAPSIGVDFVEKDEAIRIKNNLTTFDAISCREDSGTQLINSILNEKRCKTVLDPTLLVDRTLWDELSKKKVVEKEYVFSYMLRGSKKQRQLIEDFARAENLEIVTIPFLETEYTEWYDLKFGDIKYWDAAPDEFVSLIRNAKYVFTDSFHSMVFSILYHIPFFNFPKAGQAQMNRITGLQELLGIKYRVVDSWEDIEKVKGQELEWQSIDLKLEKNRQESRNYMQNAIKP</sequence>
<protein>
    <submittedName>
        <fullName evidence="2">Polysaccharide pyruvyl transferase</fullName>
    </submittedName>
</protein>
<dbReference type="AlphaFoldDB" id="A0A174T9E8"/>
<dbReference type="RefSeq" id="WP_057572908.1">
    <property type="nucleotide sequence ID" value="NZ_CZAB01000078.1"/>
</dbReference>
<reference evidence="2 3" key="1">
    <citation type="submission" date="2015-09" db="EMBL/GenBank/DDBJ databases">
        <authorList>
            <consortium name="Pathogen Informatics"/>
        </authorList>
    </citation>
    <scope>NUCLEOTIDE SEQUENCE [LARGE SCALE GENOMIC DNA]</scope>
    <source>
        <strain evidence="2 3">2789STDY5834865</strain>
    </source>
</reference>
<accession>A0A174T9E8</accession>
<evidence type="ECO:0000259" key="1">
    <source>
        <dbReference type="Pfam" id="PF04230"/>
    </source>
</evidence>
<dbReference type="Pfam" id="PF04230">
    <property type="entry name" value="PS_pyruv_trans"/>
    <property type="match status" value="1"/>
</dbReference>
<dbReference type="EMBL" id="CZAB01000078">
    <property type="protein sequence ID" value="CUQ04548.1"/>
    <property type="molecule type" value="Genomic_DNA"/>
</dbReference>
<dbReference type="Proteomes" id="UP000095512">
    <property type="component" value="Unassembled WGS sequence"/>
</dbReference>
<dbReference type="InterPro" id="IPR007345">
    <property type="entry name" value="Polysacch_pyruvyl_Trfase"/>
</dbReference>
<feature type="domain" description="Polysaccharide pyruvyl transferase" evidence="1">
    <location>
        <begin position="12"/>
        <end position="309"/>
    </location>
</feature>
<organism evidence="2 3">
    <name type="scientific">Enterocloster clostridioformis</name>
    <dbReference type="NCBI Taxonomy" id="1531"/>
    <lineage>
        <taxon>Bacteria</taxon>
        <taxon>Bacillati</taxon>
        <taxon>Bacillota</taxon>
        <taxon>Clostridia</taxon>
        <taxon>Lachnospirales</taxon>
        <taxon>Lachnospiraceae</taxon>
        <taxon>Enterocloster</taxon>
    </lineage>
</organism>
<evidence type="ECO:0000313" key="2">
    <source>
        <dbReference type="EMBL" id="CUQ04548.1"/>
    </source>
</evidence>
<evidence type="ECO:0000313" key="3">
    <source>
        <dbReference type="Proteomes" id="UP000095512"/>
    </source>
</evidence>
<keyword evidence="2" id="KW-0808">Transferase</keyword>
<gene>
    <name evidence="2" type="ORF">ERS852480_04719</name>
</gene>
<proteinExistence type="predicted"/>
<name>A0A174T9E8_9FIRM</name>
<dbReference type="GO" id="GO:0016740">
    <property type="term" value="F:transferase activity"/>
    <property type="evidence" value="ECO:0007669"/>
    <property type="project" value="UniProtKB-KW"/>
</dbReference>